<reference evidence="2 3" key="1">
    <citation type="journal article" date="2018" name="Front. Plant Sci.">
        <title>Red Clover (Trifolium pratense) and Zigzag Clover (T. medium) - A Picture of Genomic Similarities and Differences.</title>
        <authorList>
            <person name="Dluhosova J."/>
            <person name="Istvanek J."/>
            <person name="Nedelnik J."/>
            <person name="Repkova J."/>
        </authorList>
    </citation>
    <scope>NUCLEOTIDE SEQUENCE [LARGE SCALE GENOMIC DNA]</scope>
    <source>
        <strain evidence="3">cv. 10/8</strain>
        <tissue evidence="2">Leaf</tissue>
    </source>
</reference>
<dbReference type="Proteomes" id="UP000265520">
    <property type="component" value="Unassembled WGS sequence"/>
</dbReference>
<evidence type="ECO:0000313" key="2">
    <source>
        <dbReference type="EMBL" id="MCI22318.1"/>
    </source>
</evidence>
<sequence length="34" mass="3980">MEKRLSEQWTSCNRGKEVNSPTGDVDGTKRYYDE</sequence>
<accession>A0A392QDT6</accession>
<evidence type="ECO:0000313" key="3">
    <source>
        <dbReference type="Proteomes" id="UP000265520"/>
    </source>
</evidence>
<comment type="caution">
    <text evidence="2">The sequence shown here is derived from an EMBL/GenBank/DDBJ whole genome shotgun (WGS) entry which is preliminary data.</text>
</comment>
<organism evidence="2 3">
    <name type="scientific">Trifolium medium</name>
    <dbReference type="NCBI Taxonomy" id="97028"/>
    <lineage>
        <taxon>Eukaryota</taxon>
        <taxon>Viridiplantae</taxon>
        <taxon>Streptophyta</taxon>
        <taxon>Embryophyta</taxon>
        <taxon>Tracheophyta</taxon>
        <taxon>Spermatophyta</taxon>
        <taxon>Magnoliopsida</taxon>
        <taxon>eudicotyledons</taxon>
        <taxon>Gunneridae</taxon>
        <taxon>Pentapetalae</taxon>
        <taxon>rosids</taxon>
        <taxon>fabids</taxon>
        <taxon>Fabales</taxon>
        <taxon>Fabaceae</taxon>
        <taxon>Papilionoideae</taxon>
        <taxon>50 kb inversion clade</taxon>
        <taxon>NPAAA clade</taxon>
        <taxon>Hologalegina</taxon>
        <taxon>IRL clade</taxon>
        <taxon>Trifolieae</taxon>
        <taxon>Trifolium</taxon>
    </lineage>
</organism>
<dbReference type="EMBL" id="LXQA010129864">
    <property type="protein sequence ID" value="MCI22318.1"/>
    <property type="molecule type" value="Genomic_DNA"/>
</dbReference>
<evidence type="ECO:0000256" key="1">
    <source>
        <dbReference type="SAM" id="MobiDB-lite"/>
    </source>
</evidence>
<keyword evidence="3" id="KW-1185">Reference proteome</keyword>
<feature type="region of interest" description="Disordered" evidence="1">
    <location>
        <begin position="1"/>
        <end position="34"/>
    </location>
</feature>
<dbReference type="AlphaFoldDB" id="A0A392QDT6"/>
<proteinExistence type="predicted"/>
<feature type="non-terminal residue" evidence="2">
    <location>
        <position position="34"/>
    </location>
</feature>
<protein>
    <submittedName>
        <fullName evidence="2">Uncharacterized protein</fullName>
    </submittedName>
</protein>
<name>A0A392QDT6_9FABA</name>